<dbReference type="EMBL" id="DVOH01000038">
    <property type="protein sequence ID" value="HIV00489.1"/>
    <property type="molecule type" value="Genomic_DNA"/>
</dbReference>
<protein>
    <submittedName>
        <fullName evidence="1">Phage major capsid protein</fullName>
    </submittedName>
</protein>
<evidence type="ECO:0000313" key="1">
    <source>
        <dbReference type="EMBL" id="HIV00489.1"/>
    </source>
</evidence>
<name>A0A9D1SXS7_9FIRM</name>
<dbReference type="InterPro" id="IPR049718">
    <property type="entry name" value="AKO59007-like"/>
</dbReference>
<sequence length="390" mass="42763">MVTLSSADKVLKNVYLGVICDQLNKRTNPFYAAIQQGSELVNGKNAVAIIRNGINGGVGSGTESGALPAAKNSTYYQLIADLKNIYGTIEISDKALRASQNSANALVNLLNDEMEALLDSAKFNFGRMLWQNGSGVLTKVASLEGHSSTSEIPVEDTRNLMEGMTIDFANGNIEVSTGHTVSEINRADKIIRISPALSELSVIQAGTKICLQGSNEKEIYGLPYLFDHTISMFYNTPRSLVPAILPKTTTVSGELSSEMMQTALDDLEIASGNETDMILGSHETRKKYFAYLQTTRTNIDYMNLDGGFKALSYNGIPFVADRFCPDGEMYFVNTKDFRLASLCDWQWIEGENGRILTQIEKTPTYMATLVKYANLICVRPKGQACIKGFN</sequence>
<accession>A0A9D1SXS7</accession>
<dbReference type="Proteomes" id="UP000886891">
    <property type="component" value="Unassembled WGS sequence"/>
</dbReference>
<reference evidence="1" key="2">
    <citation type="journal article" date="2021" name="PeerJ">
        <title>Extensive microbial diversity within the chicken gut microbiome revealed by metagenomics and culture.</title>
        <authorList>
            <person name="Gilroy R."/>
            <person name="Ravi A."/>
            <person name="Getino M."/>
            <person name="Pursley I."/>
            <person name="Horton D.L."/>
            <person name="Alikhan N.F."/>
            <person name="Baker D."/>
            <person name="Gharbi K."/>
            <person name="Hall N."/>
            <person name="Watson M."/>
            <person name="Adriaenssens E.M."/>
            <person name="Foster-Nyarko E."/>
            <person name="Jarju S."/>
            <person name="Secka A."/>
            <person name="Antonio M."/>
            <person name="Oren A."/>
            <person name="Chaudhuri R.R."/>
            <person name="La Ragione R."/>
            <person name="Hildebrand F."/>
            <person name="Pallen M.J."/>
        </authorList>
    </citation>
    <scope>NUCLEOTIDE SEQUENCE</scope>
    <source>
        <strain evidence="1">23406</strain>
    </source>
</reference>
<dbReference type="AlphaFoldDB" id="A0A9D1SXS7"/>
<gene>
    <name evidence="1" type="ORF">IAB14_05190</name>
</gene>
<evidence type="ECO:0000313" key="2">
    <source>
        <dbReference type="Proteomes" id="UP000886891"/>
    </source>
</evidence>
<dbReference type="NCBIfam" id="NF033394">
    <property type="entry name" value="capsid_maj_Podo"/>
    <property type="match status" value="1"/>
</dbReference>
<organism evidence="1 2">
    <name type="scientific">Candidatus Stercoripulliclostridium merdipullorum</name>
    <dbReference type="NCBI Taxonomy" id="2840952"/>
    <lineage>
        <taxon>Bacteria</taxon>
        <taxon>Bacillati</taxon>
        <taxon>Bacillota</taxon>
        <taxon>Clostridia</taxon>
        <taxon>Eubacteriales</taxon>
        <taxon>Candidatus Stercoripulliclostridium</taxon>
    </lineage>
</organism>
<proteinExistence type="predicted"/>
<comment type="caution">
    <text evidence="1">The sequence shown here is derived from an EMBL/GenBank/DDBJ whole genome shotgun (WGS) entry which is preliminary data.</text>
</comment>
<reference evidence="1" key="1">
    <citation type="submission" date="2020-10" db="EMBL/GenBank/DDBJ databases">
        <authorList>
            <person name="Gilroy R."/>
        </authorList>
    </citation>
    <scope>NUCLEOTIDE SEQUENCE</scope>
    <source>
        <strain evidence="1">23406</strain>
    </source>
</reference>